<keyword evidence="2" id="KW-0969">Cilium</keyword>
<dbReference type="KEGG" id="vcw:GJQ55_09640"/>
<accession>A0A9X7V0J4</accession>
<dbReference type="SUPFAM" id="SSF160214">
    <property type="entry name" value="FlaG-like"/>
    <property type="match status" value="1"/>
</dbReference>
<dbReference type="AlphaFoldDB" id="A0A9X7V0J4"/>
<dbReference type="InterPro" id="IPR005186">
    <property type="entry name" value="FlaG"/>
</dbReference>
<proteinExistence type="predicted"/>
<feature type="region of interest" description="Disordered" evidence="1">
    <location>
        <begin position="1"/>
        <end position="57"/>
    </location>
</feature>
<keyword evidence="2" id="KW-0282">Flagellum</keyword>
<organism evidence="2 3">
    <name type="scientific">Venatoribacter cucullus</name>
    <dbReference type="NCBI Taxonomy" id="2661630"/>
    <lineage>
        <taxon>Bacteria</taxon>
        <taxon>Pseudomonadati</taxon>
        <taxon>Pseudomonadota</taxon>
        <taxon>Gammaproteobacteria</taxon>
        <taxon>Oceanospirillales</taxon>
        <taxon>Oceanospirillaceae</taxon>
        <taxon>Venatoribacter</taxon>
    </lineage>
</organism>
<dbReference type="InterPro" id="IPR035924">
    <property type="entry name" value="FlaG-like_sf"/>
</dbReference>
<keyword evidence="2" id="KW-0966">Cell projection</keyword>
<protein>
    <submittedName>
        <fullName evidence="2">Flagellar biosynthesis protein FlaG</fullName>
    </submittedName>
</protein>
<dbReference type="Proteomes" id="UP000596074">
    <property type="component" value="Chromosome"/>
</dbReference>
<keyword evidence="3" id="KW-1185">Reference proteome</keyword>
<evidence type="ECO:0000313" key="2">
    <source>
        <dbReference type="EMBL" id="QQD25491.1"/>
    </source>
</evidence>
<name>A0A9X7V0J4_9GAMM</name>
<gene>
    <name evidence="2" type="ORF">GJQ55_09640</name>
</gene>
<dbReference type="Pfam" id="PF03646">
    <property type="entry name" value="FlaG"/>
    <property type="match status" value="1"/>
</dbReference>
<dbReference type="Gene3D" id="3.30.160.170">
    <property type="entry name" value="FlaG-like"/>
    <property type="match status" value="1"/>
</dbReference>
<evidence type="ECO:0000256" key="1">
    <source>
        <dbReference type="SAM" id="MobiDB-lite"/>
    </source>
</evidence>
<feature type="compositionally biased region" description="Low complexity" evidence="1">
    <location>
        <begin position="1"/>
        <end position="24"/>
    </location>
</feature>
<dbReference type="EMBL" id="CP046056">
    <property type="protein sequence ID" value="QQD25491.1"/>
    <property type="molecule type" value="Genomic_DNA"/>
</dbReference>
<dbReference type="PANTHER" id="PTHR37166:SF1">
    <property type="entry name" value="PROTEIN FLAG"/>
    <property type="match status" value="1"/>
</dbReference>
<dbReference type="PANTHER" id="PTHR37166">
    <property type="entry name" value="PROTEIN FLAG"/>
    <property type="match status" value="1"/>
</dbReference>
<evidence type="ECO:0000313" key="3">
    <source>
        <dbReference type="Proteomes" id="UP000596074"/>
    </source>
</evidence>
<reference evidence="2 3" key="1">
    <citation type="submission" date="2019-11" db="EMBL/GenBank/DDBJ databases">
        <title>Venatorbacter sp. nov. a predator of Campylobacter and other Gram-negative bacteria.</title>
        <authorList>
            <person name="Saeedi A."/>
            <person name="Cummings N.J."/>
            <person name="Connerton I.F."/>
            <person name="Connerton P.L."/>
        </authorList>
    </citation>
    <scope>NUCLEOTIDE SEQUENCE [LARGE SCALE GENOMIC DNA]</scope>
    <source>
        <strain evidence="2">XL5</strain>
    </source>
</reference>
<sequence>MKLNAPVVTTAAVSPSAASKASSVYNAASKPAEVNASKATSGKELPPPATNVTGLNREQVQDAVSRINEYVQQTERTLSFRLDEDSGQTVISVYDKASEELIRQIPSELALQLAQKLNDEEPSLLFRAQV</sequence>